<evidence type="ECO:0000313" key="6">
    <source>
        <dbReference type="Proteomes" id="UP000600026"/>
    </source>
</evidence>
<feature type="domain" description="DUF4352" evidence="4">
    <location>
        <begin position="299"/>
        <end position="405"/>
    </location>
</feature>
<dbReference type="InterPro" id="IPR029051">
    <property type="entry name" value="DUF4352"/>
</dbReference>
<keyword evidence="3" id="KW-1133">Transmembrane helix</keyword>
<dbReference type="Pfam" id="PF11611">
    <property type="entry name" value="DUF4352"/>
    <property type="match status" value="1"/>
</dbReference>
<feature type="compositionally biased region" description="Low complexity" evidence="2">
    <location>
        <begin position="110"/>
        <end position="123"/>
    </location>
</feature>
<keyword evidence="1" id="KW-0732">Signal</keyword>
<keyword evidence="6" id="KW-1185">Reference proteome</keyword>
<dbReference type="EMBL" id="BNEE01000006">
    <property type="protein sequence ID" value="GHI89992.1"/>
    <property type="molecule type" value="Genomic_DNA"/>
</dbReference>
<feature type="compositionally biased region" description="Pro residues" evidence="2">
    <location>
        <begin position="24"/>
        <end position="33"/>
    </location>
</feature>
<accession>A0A919H6E6</accession>
<dbReference type="AlphaFoldDB" id="A0A919H6E6"/>
<reference evidence="5" key="1">
    <citation type="submission" date="2020-09" db="EMBL/GenBank/DDBJ databases">
        <title>Whole genome shotgun sequence of Streptomyces xanthophaeus NBRC 12829.</title>
        <authorList>
            <person name="Komaki H."/>
            <person name="Tamura T."/>
        </authorList>
    </citation>
    <scope>NUCLEOTIDE SEQUENCE</scope>
    <source>
        <strain evidence="5">NBRC 12829</strain>
    </source>
</reference>
<feature type="compositionally biased region" description="Pro residues" evidence="2">
    <location>
        <begin position="1"/>
        <end position="17"/>
    </location>
</feature>
<evidence type="ECO:0000313" key="5">
    <source>
        <dbReference type="EMBL" id="GHI89992.1"/>
    </source>
</evidence>
<gene>
    <name evidence="5" type="ORF">Sxan_73560</name>
</gene>
<keyword evidence="3" id="KW-0472">Membrane</keyword>
<evidence type="ECO:0000256" key="3">
    <source>
        <dbReference type="SAM" id="Phobius"/>
    </source>
</evidence>
<comment type="caution">
    <text evidence="5">The sequence shown here is derived from an EMBL/GenBank/DDBJ whole genome shotgun (WGS) entry which is preliminary data.</text>
</comment>
<name>A0A919H6E6_9ACTN</name>
<sequence>MSTPPNPPSNTPGPPTEPAGTPIPEAPSTPAPAQPTSLEKKTPAPAPAPSDAETPQAPADSPQASAGAPSPAAPQAPGAPEAPAPASFGPPAPAGPAAPAAPAPSPFAPPAGASAPQAPPYGAAPGGPGMPGGPGVPGGPGNPWGHPGTGFNGIPYPGYAQTAPATNGLAIAALVLGILGVLAGVTPFLFWSGAILGLTGLGLGIGGLVKARNGAPRKGMAIVGVVLGVLSLGATVAGFFITAAFVKEVDKQIDKEISELDIDPSGYPTYPTPKPKSSPSDIPGKNSALPWGGTFTYADGVELTVQEATPYTVGKNAYPKERTGRGVKVTVKITNKSDAPIDVTTALPHARDDKGTEAEMVFDGSLPKLFKGSVMPGESATGSFLFDVANDSKSLHFEISPGLPSDYDDAIWSGPIG</sequence>
<feature type="region of interest" description="Disordered" evidence="2">
    <location>
        <begin position="1"/>
        <end position="146"/>
    </location>
</feature>
<feature type="transmembrane region" description="Helical" evidence="3">
    <location>
        <begin position="221"/>
        <end position="246"/>
    </location>
</feature>
<dbReference type="RefSeq" id="WP_031148714.1">
    <property type="nucleotide sequence ID" value="NZ_BNEE01000006.1"/>
</dbReference>
<evidence type="ECO:0000259" key="4">
    <source>
        <dbReference type="Pfam" id="PF11611"/>
    </source>
</evidence>
<evidence type="ECO:0000256" key="1">
    <source>
        <dbReference type="ARBA" id="ARBA00022729"/>
    </source>
</evidence>
<dbReference type="Proteomes" id="UP000600026">
    <property type="component" value="Unassembled WGS sequence"/>
</dbReference>
<feature type="transmembrane region" description="Helical" evidence="3">
    <location>
        <begin position="189"/>
        <end position="209"/>
    </location>
</feature>
<feature type="compositionally biased region" description="Gly residues" evidence="2">
    <location>
        <begin position="124"/>
        <end position="146"/>
    </location>
</feature>
<protein>
    <recommendedName>
        <fullName evidence="4">DUF4352 domain-containing protein</fullName>
    </recommendedName>
</protein>
<keyword evidence="3" id="KW-0812">Transmembrane</keyword>
<dbReference type="InterPro" id="IPR029050">
    <property type="entry name" value="Immunoprotect_excell_Ig-like"/>
</dbReference>
<feature type="compositionally biased region" description="Low complexity" evidence="2">
    <location>
        <begin position="55"/>
        <end position="79"/>
    </location>
</feature>
<dbReference type="OrthoDB" id="4319873at2"/>
<feature type="compositionally biased region" description="Pro residues" evidence="2">
    <location>
        <begin position="80"/>
        <end position="109"/>
    </location>
</feature>
<organism evidence="5 6">
    <name type="scientific">Streptomyces xanthophaeus</name>
    <dbReference type="NCBI Taxonomy" id="67385"/>
    <lineage>
        <taxon>Bacteria</taxon>
        <taxon>Bacillati</taxon>
        <taxon>Actinomycetota</taxon>
        <taxon>Actinomycetes</taxon>
        <taxon>Kitasatosporales</taxon>
        <taxon>Streptomycetaceae</taxon>
        <taxon>Streptomyces</taxon>
    </lineage>
</organism>
<proteinExistence type="predicted"/>
<feature type="region of interest" description="Disordered" evidence="2">
    <location>
        <begin position="264"/>
        <end position="285"/>
    </location>
</feature>
<dbReference type="Gene3D" id="2.60.40.1240">
    <property type="match status" value="1"/>
</dbReference>
<evidence type="ECO:0000256" key="2">
    <source>
        <dbReference type="SAM" id="MobiDB-lite"/>
    </source>
</evidence>
<feature type="transmembrane region" description="Helical" evidence="3">
    <location>
        <begin position="165"/>
        <end position="183"/>
    </location>
</feature>